<dbReference type="AlphaFoldDB" id="A0A437SAP3"/>
<dbReference type="GO" id="GO:0003677">
    <property type="term" value="F:DNA binding"/>
    <property type="evidence" value="ECO:0007669"/>
    <property type="project" value="UniProtKB-KW"/>
</dbReference>
<dbReference type="GO" id="GO:0000156">
    <property type="term" value="F:phosphorelay response regulator activity"/>
    <property type="evidence" value="ECO:0007669"/>
    <property type="project" value="InterPro"/>
</dbReference>
<dbReference type="FunFam" id="2.40.50.40:FF:000027">
    <property type="entry name" value="DNA-binding response regulator"/>
    <property type="match status" value="1"/>
</dbReference>
<feature type="domain" description="Response regulatory" evidence="7">
    <location>
        <begin position="3"/>
        <end position="117"/>
    </location>
</feature>
<dbReference type="InterPro" id="IPR007492">
    <property type="entry name" value="LytTR_DNA-bd_dom"/>
</dbReference>
<keyword evidence="5" id="KW-0804">Transcription</keyword>
<dbReference type="Gene3D" id="3.40.50.2300">
    <property type="match status" value="1"/>
</dbReference>
<dbReference type="SMART" id="SM00448">
    <property type="entry name" value="REC"/>
    <property type="match status" value="1"/>
</dbReference>
<evidence type="ECO:0000256" key="2">
    <source>
        <dbReference type="ARBA" id="ARBA00023012"/>
    </source>
</evidence>
<dbReference type="InterPro" id="IPR011006">
    <property type="entry name" value="CheY-like_superfamily"/>
</dbReference>
<keyword evidence="2" id="KW-0902">Two-component regulatory system</keyword>
<dbReference type="SUPFAM" id="SSF52172">
    <property type="entry name" value="CheY-like"/>
    <property type="match status" value="1"/>
</dbReference>
<keyword evidence="4 9" id="KW-0238">DNA-binding</keyword>
<evidence type="ECO:0000256" key="1">
    <source>
        <dbReference type="ARBA" id="ARBA00022553"/>
    </source>
</evidence>
<dbReference type="Gene3D" id="2.40.50.40">
    <property type="match status" value="1"/>
</dbReference>
<dbReference type="EMBL" id="LDER01000381">
    <property type="protein sequence ID" value="RVU60430.1"/>
    <property type="molecule type" value="Genomic_DNA"/>
</dbReference>
<evidence type="ECO:0000259" key="7">
    <source>
        <dbReference type="PROSITE" id="PS50110"/>
    </source>
</evidence>
<evidence type="ECO:0000256" key="3">
    <source>
        <dbReference type="ARBA" id="ARBA00023015"/>
    </source>
</evidence>
<dbReference type="PROSITE" id="PS50110">
    <property type="entry name" value="RESPONSE_REGULATORY"/>
    <property type="match status" value="1"/>
</dbReference>
<feature type="domain" description="HTH LytTR-type" evidence="8">
    <location>
        <begin position="142"/>
        <end position="246"/>
    </location>
</feature>
<dbReference type="SMART" id="SM00850">
    <property type="entry name" value="LytTR"/>
    <property type="match status" value="1"/>
</dbReference>
<dbReference type="Proteomes" id="UP000286687">
    <property type="component" value="Unassembled WGS sequence"/>
</dbReference>
<feature type="modified residue" description="4-aspartylphosphate" evidence="6">
    <location>
        <position position="54"/>
    </location>
</feature>
<dbReference type="Pfam" id="PF00072">
    <property type="entry name" value="Response_reg"/>
    <property type="match status" value="1"/>
</dbReference>
<sequence>MLKVLVVDDEMLARDELKYLLERTKEVEIIGEADCVEDALEELMKNKPDIVFLDIQLSDDNGFEIANILKKMKNPPAIVFATAYDQYALQAFEVDALDYILKPFDEERIVQTLKKYKKQKQSQIEMKQEIKGADVTAEMHKLALPIEESIVLVNIEDIVYVGLVDGKVTVKTVRETYVTHDTLVILEKKLPQASFMRVHRSFIANINHITEIQPWFNSTYNLIMKEGSKVPVSRTYAKELKKQLLYFILLYL</sequence>
<dbReference type="PANTHER" id="PTHR37299:SF1">
    <property type="entry name" value="STAGE 0 SPORULATION PROTEIN A HOMOLOG"/>
    <property type="match status" value="1"/>
</dbReference>
<accession>A0A437SAP3</accession>
<comment type="caution">
    <text evidence="9">The sequence shown here is derived from an EMBL/GenBank/DDBJ whole genome shotgun (WGS) entry which is preliminary data.</text>
</comment>
<name>A0A437SAP3_BACTU</name>
<proteinExistence type="predicted"/>
<dbReference type="Pfam" id="PF04397">
    <property type="entry name" value="LytTR"/>
    <property type="match status" value="1"/>
</dbReference>
<evidence type="ECO:0000313" key="10">
    <source>
        <dbReference type="Proteomes" id="UP000286687"/>
    </source>
</evidence>
<protein>
    <submittedName>
        <fullName evidence="9">DNA-binding response regulator</fullName>
    </submittedName>
</protein>
<evidence type="ECO:0000256" key="4">
    <source>
        <dbReference type="ARBA" id="ARBA00023125"/>
    </source>
</evidence>
<organism evidence="9 10">
    <name type="scientific">Bacillus thuringiensis</name>
    <dbReference type="NCBI Taxonomy" id="1428"/>
    <lineage>
        <taxon>Bacteria</taxon>
        <taxon>Bacillati</taxon>
        <taxon>Bacillota</taxon>
        <taxon>Bacilli</taxon>
        <taxon>Bacillales</taxon>
        <taxon>Bacillaceae</taxon>
        <taxon>Bacillus</taxon>
        <taxon>Bacillus cereus group</taxon>
    </lineage>
</organism>
<dbReference type="InterPro" id="IPR001789">
    <property type="entry name" value="Sig_transdc_resp-reg_receiver"/>
</dbReference>
<keyword evidence="1 6" id="KW-0597">Phosphoprotein</keyword>
<evidence type="ECO:0000256" key="5">
    <source>
        <dbReference type="ARBA" id="ARBA00023163"/>
    </source>
</evidence>
<keyword evidence="3" id="KW-0805">Transcription regulation</keyword>
<dbReference type="RefSeq" id="WP_127814659.1">
    <property type="nucleotide sequence ID" value="NZ_LDER01000381.1"/>
</dbReference>
<reference evidence="9 10" key="1">
    <citation type="submission" date="2018-01" db="EMBL/GenBank/DDBJ databases">
        <title>Complete genome sequence of G25-42.</title>
        <authorList>
            <person name="Zheng Z."/>
            <person name="Sun M."/>
        </authorList>
    </citation>
    <scope>NUCLEOTIDE SEQUENCE [LARGE SCALE GENOMIC DNA]</scope>
    <source>
        <strain evidence="9 10">G25-42</strain>
    </source>
</reference>
<dbReference type="InterPro" id="IPR046947">
    <property type="entry name" value="LytR-like"/>
</dbReference>
<evidence type="ECO:0000313" key="9">
    <source>
        <dbReference type="EMBL" id="RVU60430.1"/>
    </source>
</evidence>
<gene>
    <name evidence="9" type="ORF">BM74_31440</name>
</gene>
<dbReference type="CDD" id="cd17532">
    <property type="entry name" value="REC_LytTR_AlgR-like"/>
    <property type="match status" value="1"/>
</dbReference>
<dbReference type="Gene3D" id="2.20.25.10">
    <property type="match status" value="1"/>
</dbReference>
<dbReference type="PANTHER" id="PTHR37299">
    <property type="entry name" value="TRANSCRIPTIONAL REGULATOR-RELATED"/>
    <property type="match status" value="1"/>
</dbReference>
<dbReference type="FunFam" id="3.40.50.2300:FF:000134">
    <property type="entry name" value="Autolysin response regulator LytR"/>
    <property type="match status" value="1"/>
</dbReference>
<evidence type="ECO:0000259" key="8">
    <source>
        <dbReference type="PROSITE" id="PS50930"/>
    </source>
</evidence>
<evidence type="ECO:0000256" key="6">
    <source>
        <dbReference type="PROSITE-ProRule" id="PRU00169"/>
    </source>
</evidence>
<dbReference type="PROSITE" id="PS50930">
    <property type="entry name" value="HTH_LYTTR"/>
    <property type="match status" value="1"/>
</dbReference>